<dbReference type="PANTHER" id="PTHR11926:SF1412">
    <property type="entry name" value="UDP-GLYCOSYLTRANSFERASE 83A1-LIKE"/>
    <property type="match status" value="1"/>
</dbReference>
<dbReference type="AlphaFoldDB" id="A0AAW2NHM2"/>
<name>A0AAW2NHM2_9LAMI</name>
<reference evidence="3" key="2">
    <citation type="journal article" date="2024" name="Plant">
        <title>Genomic evolution and insights into agronomic trait innovations of Sesamum species.</title>
        <authorList>
            <person name="Miao H."/>
            <person name="Wang L."/>
            <person name="Qu L."/>
            <person name="Liu H."/>
            <person name="Sun Y."/>
            <person name="Le M."/>
            <person name="Wang Q."/>
            <person name="Wei S."/>
            <person name="Zheng Y."/>
            <person name="Lin W."/>
            <person name="Duan Y."/>
            <person name="Cao H."/>
            <person name="Xiong S."/>
            <person name="Wang X."/>
            <person name="Wei L."/>
            <person name="Li C."/>
            <person name="Ma Q."/>
            <person name="Ju M."/>
            <person name="Zhao R."/>
            <person name="Li G."/>
            <person name="Mu C."/>
            <person name="Tian Q."/>
            <person name="Mei H."/>
            <person name="Zhang T."/>
            <person name="Gao T."/>
            <person name="Zhang H."/>
        </authorList>
    </citation>
    <scope>NUCLEOTIDE SEQUENCE</scope>
    <source>
        <strain evidence="3">KEN8</strain>
    </source>
</reference>
<organism evidence="3">
    <name type="scientific">Sesamum calycinum</name>
    <dbReference type="NCBI Taxonomy" id="2727403"/>
    <lineage>
        <taxon>Eukaryota</taxon>
        <taxon>Viridiplantae</taxon>
        <taxon>Streptophyta</taxon>
        <taxon>Embryophyta</taxon>
        <taxon>Tracheophyta</taxon>
        <taxon>Spermatophyta</taxon>
        <taxon>Magnoliopsida</taxon>
        <taxon>eudicotyledons</taxon>
        <taxon>Gunneridae</taxon>
        <taxon>Pentapetalae</taxon>
        <taxon>asterids</taxon>
        <taxon>lamiids</taxon>
        <taxon>Lamiales</taxon>
        <taxon>Pedaliaceae</taxon>
        <taxon>Sesamum</taxon>
    </lineage>
</organism>
<dbReference type="SUPFAM" id="SSF53756">
    <property type="entry name" value="UDP-Glycosyltransferase/glycogen phosphorylase"/>
    <property type="match status" value="1"/>
</dbReference>
<dbReference type="Gene3D" id="3.40.50.2000">
    <property type="entry name" value="Glycogen Phosphorylase B"/>
    <property type="match status" value="1"/>
</dbReference>
<sequence length="129" mass="13870">MAVIAKGKRPHVLAVPFPAQGHVTPLMKLSRLIANHGIKTRKIRKRTASIPDGLPPDDDRNDAFKLTESLRSTMAASLTDLINKINSSNSDEKVSCIVADLTVGWVLEVAERMGAEPVGFVPTSAASLQ</sequence>
<dbReference type="GO" id="GO:0080044">
    <property type="term" value="F:quercetin 7-O-glucosyltransferase activity"/>
    <property type="evidence" value="ECO:0007669"/>
    <property type="project" value="TreeGrafter"/>
</dbReference>
<dbReference type="Pfam" id="PF26168">
    <property type="entry name" value="Glyco_transf_N"/>
    <property type="match status" value="1"/>
</dbReference>
<feature type="domain" description="Glycosyltransferase N-terminal" evidence="2">
    <location>
        <begin position="12"/>
        <end position="39"/>
    </location>
</feature>
<proteinExistence type="inferred from homology"/>
<evidence type="ECO:0000313" key="3">
    <source>
        <dbReference type="EMBL" id="KAL0342477.1"/>
    </source>
</evidence>
<dbReference type="GO" id="GO:0080043">
    <property type="term" value="F:quercetin 3-O-glucosyltransferase activity"/>
    <property type="evidence" value="ECO:0007669"/>
    <property type="project" value="TreeGrafter"/>
</dbReference>
<comment type="caution">
    <text evidence="3">The sequence shown here is derived from an EMBL/GenBank/DDBJ whole genome shotgun (WGS) entry which is preliminary data.</text>
</comment>
<evidence type="ECO:0000256" key="1">
    <source>
        <dbReference type="ARBA" id="ARBA00009995"/>
    </source>
</evidence>
<dbReference type="EMBL" id="JACGWM010000011">
    <property type="protein sequence ID" value="KAL0342477.1"/>
    <property type="molecule type" value="Genomic_DNA"/>
</dbReference>
<comment type="similarity">
    <text evidence="1">Belongs to the UDP-glycosyltransferase family.</text>
</comment>
<dbReference type="PANTHER" id="PTHR11926">
    <property type="entry name" value="GLUCOSYL/GLUCURONOSYL TRANSFERASES"/>
    <property type="match status" value="1"/>
</dbReference>
<protein>
    <submittedName>
        <fullName evidence="3">UDP-glycosyltransferase 83A1</fullName>
    </submittedName>
</protein>
<reference evidence="3" key="1">
    <citation type="submission" date="2020-06" db="EMBL/GenBank/DDBJ databases">
        <authorList>
            <person name="Li T."/>
            <person name="Hu X."/>
            <person name="Zhang T."/>
            <person name="Song X."/>
            <person name="Zhang H."/>
            <person name="Dai N."/>
            <person name="Sheng W."/>
            <person name="Hou X."/>
            <person name="Wei L."/>
        </authorList>
    </citation>
    <scope>NUCLEOTIDE SEQUENCE</scope>
    <source>
        <strain evidence="3">KEN8</strain>
        <tissue evidence="3">Leaf</tissue>
    </source>
</reference>
<dbReference type="InterPro" id="IPR058980">
    <property type="entry name" value="Glyco_transf_N"/>
</dbReference>
<gene>
    <name evidence="3" type="ORF">Scaly_1910300</name>
</gene>
<accession>A0AAW2NHM2</accession>
<evidence type="ECO:0000259" key="2">
    <source>
        <dbReference type="Pfam" id="PF26168"/>
    </source>
</evidence>